<evidence type="ECO:0000256" key="4">
    <source>
        <dbReference type="ARBA" id="ARBA00022490"/>
    </source>
</evidence>
<evidence type="ECO:0000259" key="6">
    <source>
        <dbReference type="SMART" id="SM01027"/>
    </source>
</evidence>
<evidence type="ECO:0000256" key="3">
    <source>
        <dbReference type="ARBA" id="ARBA00006861"/>
    </source>
</evidence>
<comment type="subcellular location">
    <subcellularLocation>
        <location evidence="2">Cytoplasm</location>
    </subcellularLocation>
    <subcellularLocation>
        <location evidence="1">Nucleus</location>
    </subcellularLocation>
</comment>
<proteinExistence type="inferred from homology"/>
<dbReference type="Pfam" id="PF21382">
    <property type="entry name" value="IntS9_C"/>
    <property type="match status" value="1"/>
</dbReference>
<dbReference type="Proteomes" id="UP000828390">
    <property type="component" value="Unassembled WGS sequence"/>
</dbReference>
<reference evidence="7" key="2">
    <citation type="submission" date="2020-11" db="EMBL/GenBank/DDBJ databases">
        <authorList>
            <person name="McCartney M.A."/>
            <person name="Auch B."/>
            <person name="Kono T."/>
            <person name="Mallez S."/>
            <person name="Becker A."/>
            <person name="Gohl D.M."/>
            <person name="Silverstein K.A.T."/>
            <person name="Koren S."/>
            <person name="Bechman K.B."/>
            <person name="Herman A."/>
            <person name="Abrahante J.E."/>
            <person name="Garbe J."/>
        </authorList>
    </citation>
    <scope>NUCLEOTIDE SEQUENCE</scope>
    <source>
        <strain evidence="7">Duluth1</strain>
        <tissue evidence="7">Whole animal</tissue>
    </source>
</reference>
<dbReference type="GO" id="GO:0032039">
    <property type="term" value="C:integrator complex"/>
    <property type="evidence" value="ECO:0007669"/>
    <property type="project" value="InterPro"/>
</dbReference>
<dbReference type="Pfam" id="PF16661">
    <property type="entry name" value="Lactamase_B_6"/>
    <property type="match status" value="1"/>
</dbReference>
<dbReference type="Gene3D" id="3.60.15.10">
    <property type="entry name" value="Ribonuclease Z/Hydroxyacylglutathione hydrolase-like"/>
    <property type="match status" value="1"/>
</dbReference>
<accession>A0A9D4DSG5</accession>
<dbReference type="InterPro" id="IPR027074">
    <property type="entry name" value="Integrator_9su"/>
</dbReference>
<protein>
    <recommendedName>
        <fullName evidence="6">Beta-Casp domain-containing protein</fullName>
    </recommendedName>
</protein>
<dbReference type="InterPro" id="IPR048660">
    <property type="entry name" value="IntS9-like_C"/>
</dbReference>
<evidence type="ECO:0000256" key="5">
    <source>
        <dbReference type="ARBA" id="ARBA00023242"/>
    </source>
</evidence>
<keyword evidence="5" id="KW-0539">Nucleus</keyword>
<dbReference type="PANTHER" id="PTHR46094">
    <property type="entry name" value="INTEGRATOR COMPLEX SUBUNIT 9"/>
    <property type="match status" value="1"/>
</dbReference>
<dbReference type="EMBL" id="JAIWYP010000010">
    <property type="protein sequence ID" value="KAH3753277.1"/>
    <property type="molecule type" value="Genomic_DNA"/>
</dbReference>
<dbReference type="InterPro" id="IPR001279">
    <property type="entry name" value="Metallo-B-lactamas"/>
</dbReference>
<comment type="similarity">
    <text evidence="3">Belongs to the metallo-beta-lactamase superfamily. RNA-metabolizing metallo-beta-lactamase-like family. INTS9 subfamily.</text>
</comment>
<dbReference type="GO" id="GO:0005737">
    <property type="term" value="C:cytoplasm"/>
    <property type="evidence" value="ECO:0007669"/>
    <property type="project" value="UniProtKB-SubCell"/>
</dbReference>
<dbReference type="GO" id="GO:0034472">
    <property type="term" value="P:snRNA 3'-end processing"/>
    <property type="evidence" value="ECO:0007669"/>
    <property type="project" value="TreeGrafter"/>
</dbReference>
<evidence type="ECO:0000256" key="2">
    <source>
        <dbReference type="ARBA" id="ARBA00004496"/>
    </source>
</evidence>
<organism evidence="7 8">
    <name type="scientific">Dreissena polymorpha</name>
    <name type="common">Zebra mussel</name>
    <name type="synonym">Mytilus polymorpha</name>
    <dbReference type="NCBI Taxonomy" id="45954"/>
    <lineage>
        <taxon>Eukaryota</taxon>
        <taxon>Metazoa</taxon>
        <taxon>Spiralia</taxon>
        <taxon>Lophotrochozoa</taxon>
        <taxon>Mollusca</taxon>
        <taxon>Bivalvia</taxon>
        <taxon>Autobranchia</taxon>
        <taxon>Heteroconchia</taxon>
        <taxon>Euheterodonta</taxon>
        <taxon>Imparidentia</taxon>
        <taxon>Neoheterodontei</taxon>
        <taxon>Myida</taxon>
        <taxon>Dreissenoidea</taxon>
        <taxon>Dreissenidae</taxon>
        <taxon>Dreissena</taxon>
    </lineage>
</organism>
<evidence type="ECO:0000256" key="1">
    <source>
        <dbReference type="ARBA" id="ARBA00004123"/>
    </source>
</evidence>
<dbReference type="SUPFAM" id="SSF56281">
    <property type="entry name" value="Metallo-hydrolase/oxidoreductase"/>
    <property type="match status" value="1"/>
</dbReference>
<sequence length="573" mass="64143">MSALHYPVHWLQRRDLLYRPNIADWQVGIAISNTSILCLPFITQYTGFRGEISCTDPTLQIGKLYMRELVTYIERVPRTKSCSRWKKADILKNLPLPLREAVNPTSWRKCYTLQDIDACMSRVQVMGFNEKKSVFGSLTVTCCSSGYSLGSCNWIIHSEYEKICYISATSTLTTHPKPIDQAPLRNSNVVILSSLTQTPLTNPDSMIGEFCVNAAVTIKNGGNVLVPCYPSGVTYDLFECLSGHLDSCGLSTVPLYFISPISDSTLAYSNIFAEWLSTSKQSKVYLPEPPFPHAELLSLGRLKQFTNIHDVQNDFKCPCVVFTGHPSLRIGDVIHFIELWGKSSANTIIFTEPDFPYLDALGPFQPLQMRVCYCPIDTSLSFSQANKLLKDIRPQHLVVPESYLTPPTSVTQRPDLVINADLSPMSYKQGDVITLPVKRKFECIEIDPKLAATLEPIEVKPGSAITMVNATLVVRDNKYVLQPLNPEDKLAKPFKPRTYIYGTINCKTFVDLLAKQGISDVKLEETEEKAIIELPNDDILIQVENGSTHIMCGGDESVRVKIRDALLQCLQKL</sequence>
<dbReference type="Gene3D" id="3.40.50.10890">
    <property type="match status" value="1"/>
</dbReference>
<keyword evidence="8" id="KW-1185">Reference proteome</keyword>
<comment type="caution">
    <text evidence="7">The sequence shown here is derived from an EMBL/GenBank/DDBJ whole genome shotgun (WGS) entry which is preliminary data.</text>
</comment>
<dbReference type="AlphaFoldDB" id="A0A9D4DSG5"/>
<dbReference type="PANTHER" id="PTHR46094:SF1">
    <property type="entry name" value="INTEGRATOR COMPLEX SUBUNIT 9"/>
    <property type="match status" value="1"/>
</dbReference>
<dbReference type="InterPro" id="IPR036866">
    <property type="entry name" value="RibonucZ/Hydroxyglut_hydro"/>
</dbReference>
<evidence type="ECO:0000313" key="7">
    <source>
        <dbReference type="EMBL" id="KAH3753277.1"/>
    </source>
</evidence>
<reference evidence="7" key="1">
    <citation type="journal article" date="2019" name="bioRxiv">
        <title>The Genome of the Zebra Mussel, Dreissena polymorpha: A Resource for Invasive Species Research.</title>
        <authorList>
            <person name="McCartney M.A."/>
            <person name="Auch B."/>
            <person name="Kono T."/>
            <person name="Mallez S."/>
            <person name="Zhang Y."/>
            <person name="Obille A."/>
            <person name="Becker A."/>
            <person name="Abrahante J.E."/>
            <person name="Garbe J."/>
            <person name="Badalamenti J.P."/>
            <person name="Herman A."/>
            <person name="Mangelson H."/>
            <person name="Liachko I."/>
            <person name="Sullivan S."/>
            <person name="Sone E.D."/>
            <person name="Koren S."/>
            <person name="Silverstein K.A.T."/>
            <person name="Beckman K.B."/>
            <person name="Gohl D.M."/>
        </authorList>
    </citation>
    <scope>NUCLEOTIDE SEQUENCE</scope>
    <source>
        <strain evidence="7">Duluth1</strain>
        <tissue evidence="7">Whole animal</tissue>
    </source>
</reference>
<keyword evidence="4" id="KW-0963">Cytoplasm</keyword>
<feature type="domain" description="Beta-Casp" evidence="6">
    <location>
        <begin position="234"/>
        <end position="361"/>
    </location>
</feature>
<evidence type="ECO:0000313" key="8">
    <source>
        <dbReference type="Proteomes" id="UP000828390"/>
    </source>
</evidence>
<gene>
    <name evidence="7" type="ORF">DPMN_187912</name>
</gene>
<name>A0A9D4DSG5_DREPO</name>
<dbReference type="InterPro" id="IPR022712">
    <property type="entry name" value="Beta_Casp"/>
</dbReference>
<dbReference type="SMART" id="SM01027">
    <property type="entry name" value="Beta-Casp"/>
    <property type="match status" value="1"/>
</dbReference>